<keyword evidence="1" id="KW-0812">Transmembrane</keyword>
<evidence type="ECO:0000313" key="2">
    <source>
        <dbReference type="EMBL" id="SPZ02320.1"/>
    </source>
</evidence>
<dbReference type="AlphaFoldDB" id="A0A2X2E625"/>
<evidence type="ECO:0000313" key="3">
    <source>
        <dbReference type="Proteomes" id="UP000250443"/>
    </source>
</evidence>
<feature type="transmembrane region" description="Helical" evidence="1">
    <location>
        <begin position="13"/>
        <end position="34"/>
    </location>
</feature>
<accession>A0A2X2E625</accession>
<dbReference type="RefSeq" id="WP_281271260.1">
    <property type="nucleotide sequence ID" value="NZ_UAUF01000006.1"/>
</dbReference>
<dbReference type="Proteomes" id="UP000250443">
    <property type="component" value="Unassembled WGS sequence"/>
</dbReference>
<proteinExistence type="predicted"/>
<dbReference type="EMBL" id="UAUF01000006">
    <property type="protein sequence ID" value="SPZ02320.1"/>
    <property type="molecule type" value="Genomic_DNA"/>
</dbReference>
<name>A0A2X2E625_PSELU</name>
<reference evidence="2 3" key="1">
    <citation type="submission" date="2018-06" db="EMBL/GenBank/DDBJ databases">
        <authorList>
            <consortium name="Pathogen Informatics"/>
            <person name="Doyle S."/>
        </authorList>
    </citation>
    <scope>NUCLEOTIDE SEQUENCE [LARGE SCALE GENOMIC DNA]</scope>
    <source>
        <strain evidence="2 3">NCTC11842</strain>
    </source>
</reference>
<protein>
    <submittedName>
        <fullName evidence="2">Uncharacterized protein</fullName>
    </submittedName>
</protein>
<evidence type="ECO:0000256" key="1">
    <source>
        <dbReference type="SAM" id="Phobius"/>
    </source>
</evidence>
<sequence>MDTIFAAVDFSSVATWVGTAGVAIIGICMAFKGIDLGKRGVKKA</sequence>
<gene>
    <name evidence="2" type="ORF">NCTC11842_00621</name>
</gene>
<keyword evidence="1" id="KW-0472">Membrane</keyword>
<organism evidence="2 3">
    <name type="scientific">Pseudomonas luteola</name>
    <dbReference type="NCBI Taxonomy" id="47886"/>
    <lineage>
        <taxon>Bacteria</taxon>
        <taxon>Pseudomonadati</taxon>
        <taxon>Pseudomonadota</taxon>
        <taxon>Gammaproteobacteria</taxon>
        <taxon>Pseudomonadales</taxon>
        <taxon>Pseudomonadaceae</taxon>
        <taxon>Pseudomonas</taxon>
    </lineage>
</organism>
<keyword evidence="1" id="KW-1133">Transmembrane helix</keyword>